<feature type="region of interest" description="Disordered" evidence="1">
    <location>
        <begin position="202"/>
        <end position="222"/>
    </location>
</feature>
<dbReference type="InterPro" id="IPR026907">
    <property type="entry name" value="GCIP-like"/>
</dbReference>
<dbReference type="eggNOG" id="ENOG502QZAU">
    <property type="taxonomic scope" value="Eukaryota"/>
</dbReference>
<proteinExistence type="predicted"/>
<reference evidence="3" key="1">
    <citation type="submission" date="2016-03" db="EMBL/GenBank/DDBJ databases">
        <title>Updated assembly of Pseudogymnoascus destructans, the fungus causing white-nose syndrome of bats.</title>
        <authorList>
            <person name="Palmer J.M."/>
            <person name="Drees K.P."/>
            <person name="Foster J.T."/>
            <person name="Lindner D.L."/>
        </authorList>
    </citation>
    <scope>NUCLEOTIDE SEQUENCE [LARGE SCALE GENOMIC DNA]</scope>
    <source>
        <strain evidence="3">20631-21</strain>
    </source>
</reference>
<dbReference type="InterPro" id="IPR049317">
    <property type="entry name" value="GCIP-like_N"/>
</dbReference>
<sequence>MASVIQKSEEPLLALRSTVKTVSALLDQLETAIKASPVTQTAPASDVNALFLAHDAAKLICAHSTKLSLLIINTPFTPSAIVKVLRELAAGPLPSLGTAVELCGAHIYSDTMQRELQWRVRKVFSEFRVLLKEIPLDSKVLTNDQKNGTGKTVGNGSLASTGVLWQACDDLAELKNLGIAGVVVRKAEQYRDTLKDAIEELQEWGDESGDEDEGEDANTDDEADEAIPNAAQDDMDDFFGSTMHIPSDDPDKIRPRLELLLRRLKLIAVMFSAVIKRRFKTLSSLTLSELSTGGYPLTQDKLTPPKPGSVIAPAYRVDASVDILRTLTELADNLATAFYDLDAEAIDDGMDQCFSTSLRVTELLSQDWAGKDDAFTTWAQTFKTEMKK</sequence>
<dbReference type="PANTHER" id="PTHR15492:SF1">
    <property type="entry name" value="CYCLIN-D1-BINDING PROTEIN 1"/>
    <property type="match status" value="1"/>
</dbReference>
<evidence type="ECO:0000256" key="1">
    <source>
        <dbReference type="SAM" id="MobiDB-lite"/>
    </source>
</evidence>
<dbReference type="Proteomes" id="UP000077154">
    <property type="component" value="Unassembled WGS sequence"/>
</dbReference>
<dbReference type="EMBL" id="KV441398">
    <property type="protein sequence ID" value="OAF57986.1"/>
    <property type="molecule type" value="Genomic_DNA"/>
</dbReference>
<organism evidence="3">
    <name type="scientific">Pseudogymnoascus destructans</name>
    <dbReference type="NCBI Taxonomy" id="655981"/>
    <lineage>
        <taxon>Eukaryota</taxon>
        <taxon>Fungi</taxon>
        <taxon>Dikarya</taxon>
        <taxon>Ascomycota</taxon>
        <taxon>Pezizomycotina</taxon>
        <taxon>Leotiomycetes</taxon>
        <taxon>Thelebolales</taxon>
        <taxon>Thelebolaceae</taxon>
        <taxon>Pseudogymnoascus</taxon>
    </lineage>
</organism>
<protein>
    <recommendedName>
        <fullName evidence="2">Cyclin-D1-binding protein 1-like N-terminal domain-containing protein</fullName>
    </recommendedName>
</protein>
<dbReference type="GeneID" id="36288473"/>
<dbReference type="RefSeq" id="XP_024323272.1">
    <property type="nucleotide sequence ID" value="XM_024469029.1"/>
</dbReference>
<dbReference type="OrthoDB" id="4088536at2759"/>
<feature type="domain" description="Cyclin-D1-binding protein 1-like N-terminal" evidence="2">
    <location>
        <begin position="55"/>
        <end position="206"/>
    </location>
</feature>
<dbReference type="Gene3D" id="1.20.1410.10">
    <property type="entry name" value="I/LWEQ domain"/>
    <property type="match status" value="1"/>
</dbReference>
<name>A0A177A783_9PEZI</name>
<evidence type="ECO:0000259" key="2">
    <source>
        <dbReference type="Pfam" id="PF13324"/>
    </source>
</evidence>
<gene>
    <name evidence="3" type="ORF">VC83_05407</name>
</gene>
<accession>A0A177A783</accession>
<dbReference type="Pfam" id="PF13324">
    <property type="entry name" value="GCIP_N"/>
    <property type="match status" value="1"/>
</dbReference>
<dbReference type="VEuPathDB" id="FungiDB:GMDG_03664"/>
<dbReference type="GO" id="GO:0005634">
    <property type="term" value="C:nucleus"/>
    <property type="evidence" value="ECO:0007669"/>
    <property type="project" value="TreeGrafter"/>
</dbReference>
<evidence type="ECO:0000313" key="3">
    <source>
        <dbReference type="EMBL" id="OAF57986.1"/>
    </source>
</evidence>
<dbReference type="AlphaFoldDB" id="A0A177A783"/>
<dbReference type="PANTHER" id="PTHR15492">
    <property type="entry name" value="CYCLIN D1-BINDING PROTEIN 1"/>
    <property type="match status" value="1"/>
</dbReference>